<gene>
    <name evidence="9" type="ORF">BDD21_3099</name>
</gene>
<feature type="domain" description="Peptidase S24/S26A/S26B/S26C" evidence="8">
    <location>
        <begin position="25"/>
        <end position="141"/>
    </location>
</feature>
<protein>
    <submittedName>
        <fullName evidence="9">DNA polymerase V</fullName>
    </submittedName>
</protein>
<dbReference type="PANTHER" id="PTHR33516:SF2">
    <property type="entry name" value="LEXA REPRESSOR-RELATED"/>
    <property type="match status" value="1"/>
</dbReference>
<proteinExistence type="inferred from homology"/>
<dbReference type="GO" id="GO:0016787">
    <property type="term" value="F:hydrolase activity"/>
    <property type="evidence" value="ECO:0007669"/>
    <property type="project" value="UniProtKB-KW"/>
</dbReference>
<keyword evidence="3 7" id="KW-0378">Hydrolase</keyword>
<dbReference type="CDD" id="cd06529">
    <property type="entry name" value="S24_LexA-like"/>
    <property type="match status" value="1"/>
</dbReference>
<dbReference type="InterPro" id="IPR036286">
    <property type="entry name" value="LexA/Signal_pep-like_sf"/>
</dbReference>
<dbReference type="Proteomes" id="UP000274556">
    <property type="component" value="Unassembled WGS sequence"/>
</dbReference>
<evidence type="ECO:0000259" key="8">
    <source>
        <dbReference type="Pfam" id="PF00717"/>
    </source>
</evidence>
<sequence>MIRCARHADDHACTLAPLPCPLPLPLFGARIPAGFPSPADDDLEGTIDLNEQLIRHPAATFFLRVQGDSMTGAGIRDGDLLVVDRAREAKSGSIVVAAVDGELTLKRLKIEGERVWLVPEHPDFAPLEIQGEMGLVVWGVVAHVVHSF</sequence>
<keyword evidence="5" id="KW-0234">DNA repair</keyword>
<evidence type="ECO:0000256" key="5">
    <source>
        <dbReference type="ARBA" id="ARBA00023204"/>
    </source>
</evidence>
<name>A0A495V897_9GAMM</name>
<accession>A0A495V897</accession>
<keyword evidence="2" id="KW-0227">DNA damage</keyword>
<comment type="caution">
    <text evidence="9">The sequence shown here is derived from an EMBL/GenBank/DDBJ whole genome shotgun (WGS) entry which is preliminary data.</text>
</comment>
<dbReference type="Pfam" id="PF00717">
    <property type="entry name" value="Peptidase_S24"/>
    <property type="match status" value="1"/>
</dbReference>
<dbReference type="GO" id="GO:0003677">
    <property type="term" value="F:DNA binding"/>
    <property type="evidence" value="ECO:0007669"/>
    <property type="project" value="InterPro"/>
</dbReference>
<dbReference type="AlphaFoldDB" id="A0A495V897"/>
<evidence type="ECO:0000256" key="7">
    <source>
        <dbReference type="RuleBase" id="RU003991"/>
    </source>
</evidence>
<keyword evidence="6" id="KW-0742">SOS response</keyword>
<keyword evidence="10" id="KW-1185">Reference proteome</keyword>
<evidence type="ECO:0000313" key="9">
    <source>
        <dbReference type="EMBL" id="RKT45631.1"/>
    </source>
</evidence>
<dbReference type="InterPro" id="IPR039418">
    <property type="entry name" value="LexA-like"/>
</dbReference>
<evidence type="ECO:0000256" key="2">
    <source>
        <dbReference type="ARBA" id="ARBA00022763"/>
    </source>
</evidence>
<dbReference type="PRINTS" id="PR00726">
    <property type="entry name" value="LEXASERPTASE"/>
</dbReference>
<dbReference type="PANTHER" id="PTHR33516">
    <property type="entry name" value="LEXA REPRESSOR"/>
    <property type="match status" value="1"/>
</dbReference>
<organism evidence="9 10">
    <name type="scientific">Thiocapsa rosea</name>
    <dbReference type="NCBI Taxonomy" id="69360"/>
    <lineage>
        <taxon>Bacteria</taxon>
        <taxon>Pseudomonadati</taxon>
        <taxon>Pseudomonadota</taxon>
        <taxon>Gammaproteobacteria</taxon>
        <taxon>Chromatiales</taxon>
        <taxon>Chromatiaceae</taxon>
        <taxon>Thiocapsa</taxon>
    </lineage>
</organism>
<dbReference type="InterPro" id="IPR050077">
    <property type="entry name" value="LexA_repressor"/>
</dbReference>
<evidence type="ECO:0000256" key="4">
    <source>
        <dbReference type="ARBA" id="ARBA00022813"/>
    </source>
</evidence>
<dbReference type="SUPFAM" id="SSF51306">
    <property type="entry name" value="LexA/Signal peptidase"/>
    <property type="match status" value="1"/>
</dbReference>
<evidence type="ECO:0000256" key="6">
    <source>
        <dbReference type="ARBA" id="ARBA00023236"/>
    </source>
</evidence>
<dbReference type="Gene3D" id="2.10.109.10">
    <property type="entry name" value="Umud Fragment, subunit A"/>
    <property type="match status" value="1"/>
</dbReference>
<dbReference type="EMBL" id="RBXL01000001">
    <property type="protein sequence ID" value="RKT45631.1"/>
    <property type="molecule type" value="Genomic_DNA"/>
</dbReference>
<dbReference type="GO" id="GO:0006281">
    <property type="term" value="P:DNA repair"/>
    <property type="evidence" value="ECO:0007669"/>
    <property type="project" value="UniProtKB-KW"/>
</dbReference>
<dbReference type="GO" id="GO:0006355">
    <property type="term" value="P:regulation of DNA-templated transcription"/>
    <property type="evidence" value="ECO:0007669"/>
    <property type="project" value="InterPro"/>
</dbReference>
<dbReference type="InterPro" id="IPR015927">
    <property type="entry name" value="Peptidase_S24_S26A/B/C"/>
</dbReference>
<evidence type="ECO:0000313" key="10">
    <source>
        <dbReference type="Proteomes" id="UP000274556"/>
    </source>
</evidence>
<dbReference type="GO" id="GO:0009432">
    <property type="term" value="P:SOS response"/>
    <property type="evidence" value="ECO:0007669"/>
    <property type="project" value="UniProtKB-KW"/>
</dbReference>
<keyword evidence="4 7" id="KW-0068">Autocatalytic cleavage</keyword>
<comment type="similarity">
    <text evidence="1 7">Belongs to the peptidase S24 family.</text>
</comment>
<reference evidence="9 10" key="1">
    <citation type="submission" date="2018-10" db="EMBL/GenBank/DDBJ databases">
        <title>Genomic Encyclopedia of Archaeal and Bacterial Type Strains, Phase II (KMG-II): from individual species to whole genera.</title>
        <authorList>
            <person name="Goeker M."/>
        </authorList>
    </citation>
    <scope>NUCLEOTIDE SEQUENCE [LARGE SCALE GENOMIC DNA]</scope>
    <source>
        <strain evidence="9 10">DSM 235</strain>
    </source>
</reference>
<dbReference type="NCBIfam" id="NF007621">
    <property type="entry name" value="PRK10276.1"/>
    <property type="match status" value="1"/>
</dbReference>
<dbReference type="InterPro" id="IPR006197">
    <property type="entry name" value="Peptidase_S24_LexA"/>
</dbReference>
<evidence type="ECO:0000256" key="1">
    <source>
        <dbReference type="ARBA" id="ARBA00007484"/>
    </source>
</evidence>
<evidence type="ECO:0000256" key="3">
    <source>
        <dbReference type="ARBA" id="ARBA00022801"/>
    </source>
</evidence>
<dbReference type="RefSeq" id="WP_245969629.1">
    <property type="nucleotide sequence ID" value="NZ_RBXL01000001.1"/>
</dbReference>